<accession>A0AAE3JG27</accession>
<dbReference type="GO" id="GO:0046872">
    <property type="term" value="F:metal ion binding"/>
    <property type="evidence" value="ECO:0007669"/>
    <property type="project" value="InterPro"/>
</dbReference>
<dbReference type="SUPFAM" id="SSF55008">
    <property type="entry name" value="HMA, heavy metal-associated domain"/>
    <property type="match status" value="1"/>
</dbReference>
<dbReference type="CDD" id="cd00371">
    <property type="entry name" value="HMA"/>
    <property type="match status" value="1"/>
</dbReference>
<dbReference type="Proteomes" id="UP001198182">
    <property type="component" value="Unassembled WGS sequence"/>
</dbReference>
<name>A0AAE3JG27_9FIRM</name>
<dbReference type="Gene3D" id="3.30.70.100">
    <property type="match status" value="1"/>
</dbReference>
<dbReference type="EMBL" id="JAJEQR010000010">
    <property type="protein sequence ID" value="MCC2230306.1"/>
    <property type="molecule type" value="Genomic_DNA"/>
</dbReference>
<reference evidence="1" key="1">
    <citation type="submission" date="2021-10" db="EMBL/GenBank/DDBJ databases">
        <title>Anaerobic single-cell dispensing facilitates the cultivation of human gut bacteria.</title>
        <authorList>
            <person name="Afrizal A."/>
        </authorList>
    </citation>
    <scope>NUCLEOTIDE SEQUENCE</scope>
    <source>
        <strain evidence="1">CLA-AA-H215</strain>
    </source>
</reference>
<dbReference type="AlphaFoldDB" id="A0AAE3JG27"/>
<dbReference type="InterPro" id="IPR036163">
    <property type="entry name" value="HMA_dom_sf"/>
</dbReference>
<evidence type="ECO:0000313" key="1">
    <source>
        <dbReference type="EMBL" id="MCC2230306.1"/>
    </source>
</evidence>
<gene>
    <name evidence="1" type="ORF">LKD81_04730</name>
</gene>
<protein>
    <submittedName>
        <fullName evidence="1">Cation transporter</fullName>
    </submittedName>
</protein>
<keyword evidence="2" id="KW-1185">Reference proteome</keyword>
<comment type="caution">
    <text evidence="1">The sequence shown here is derived from an EMBL/GenBank/DDBJ whole genome shotgun (WGS) entry which is preliminary data.</text>
</comment>
<dbReference type="RefSeq" id="WP_308453012.1">
    <property type="nucleotide sequence ID" value="NZ_JAJEQR010000010.1"/>
</dbReference>
<sequence>MTKTTLKIDGMMCGMCESHMNDAIRSHFKVKKVTSSHVSGETVIISEEPLDETAIKEAVAPTGYKLLGISSEPYEKKGLFGFGK</sequence>
<evidence type="ECO:0000313" key="2">
    <source>
        <dbReference type="Proteomes" id="UP001198182"/>
    </source>
</evidence>
<dbReference type="InterPro" id="IPR006121">
    <property type="entry name" value="HMA_dom"/>
</dbReference>
<proteinExistence type="predicted"/>
<organism evidence="1 2">
    <name type="scientific">Hominifimenecus microfluidus</name>
    <dbReference type="NCBI Taxonomy" id="2885348"/>
    <lineage>
        <taxon>Bacteria</taxon>
        <taxon>Bacillati</taxon>
        <taxon>Bacillota</taxon>
        <taxon>Clostridia</taxon>
        <taxon>Lachnospirales</taxon>
        <taxon>Lachnospiraceae</taxon>
        <taxon>Hominifimenecus</taxon>
    </lineage>
</organism>